<organism evidence="1 2">
    <name type="scientific">Ensete ventricosum</name>
    <name type="common">Abyssinian banana</name>
    <name type="synonym">Musa ensete</name>
    <dbReference type="NCBI Taxonomy" id="4639"/>
    <lineage>
        <taxon>Eukaryota</taxon>
        <taxon>Viridiplantae</taxon>
        <taxon>Streptophyta</taxon>
        <taxon>Embryophyta</taxon>
        <taxon>Tracheophyta</taxon>
        <taxon>Spermatophyta</taxon>
        <taxon>Magnoliopsida</taxon>
        <taxon>Liliopsida</taxon>
        <taxon>Zingiberales</taxon>
        <taxon>Musaceae</taxon>
        <taxon>Ensete</taxon>
    </lineage>
</organism>
<keyword evidence="2" id="KW-1185">Reference proteome</keyword>
<dbReference type="AlphaFoldDB" id="A0AAV8RZL4"/>
<protein>
    <submittedName>
        <fullName evidence="1">Uncharacterized protein</fullName>
    </submittedName>
</protein>
<sequence>MGLGPSKLLVGVSIFGESSLKEISNLFAFLNMGLGVSFILNVPVVGETDDFTFLAIVVGETSSQSPRLEGSGEGLKFDNLVDMFTIAFRHALNEEILDEDDALLEELASK</sequence>
<dbReference type="EMBL" id="JAQQAF010000001">
    <property type="protein sequence ID" value="KAJ8512558.1"/>
    <property type="molecule type" value="Genomic_DNA"/>
</dbReference>
<name>A0AAV8RZL4_ENSVE</name>
<gene>
    <name evidence="1" type="ORF">OPV22_002992</name>
</gene>
<comment type="caution">
    <text evidence="1">The sequence shown here is derived from an EMBL/GenBank/DDBJ whole genome shotgun (WGS) entry which is preliminary data.</text>
</comment>
<reference evidence="1 2" key="1">
    <citation type="submission" date="2022-12" db="EMBL/GenBank/DDBJ databases">
        <title>Chromosome-scale assembly of the Ensete ventricosum genome.</title>
        <authorList>
            <person name="Dussert Y."/>
            <person name="Stocks J."/>
            <person name="Wendawek A."/>
            <person name="Woldeyes F."/>
            <person name="Nichols R.A."/>
            <person name="Borrell J.S."/>
        </authorList>
    </citation>
    <scope>NUCLEOTIDE SEQUENCE [LARGE SCALE GENOMIC DNA]</scope>
    <source>
        <strain evidence="2">cv. Maze</strain>
        <tissue evidence="1">Seeds</tissue>
    </source>
</reference>
<evidence type="ECO:0000313" key="1">
    <source>
        <dbReference type="EMBL" id="KAJ8512558.1"/>
    </source>
</evidence>
<evidence type="ECO:0000313" key="2">
    <source>
        <dbReference type="Proteomes" id="UP001222027"/>
    </source>
</evidence>
<accession>A0AAV8RZL4</accession>
<proteinExistence type="predicted"/>
<dbReference type="Proteomes" id="UP001222027">
    <property type="component" value="Unassembled WGS sequence"/>
</dbReference>